<reference evidence="2 3" key="1">
    <citation type="journal article" date="2023" name="Hortic Res">
        <title>Pangenome of water caltrop reveals structural variations and asymmetric subgenome divergence after allopolyploidization.</title>
        <authorList>
            <person name="Zhang X."/>
            <person name="Chen Y."/>
            <person name="Wang L."/>
            <person name="Yuan Y."/>
            <person name="Fang M."/>
            <person name="Shi L."/>
            <person name="Lu R."/>
            <person name="Comes H.P."/>
            <person name="Ma Y."/>
            <person name="Chen Y."/>
            <person name="Huang G."/>
            <person name="Zhou Y."/>
            <person name="Zheng Z."/>
            <person name="Qiu Y."/>
        </authorList>
    </citation>
    <scope>NUCLEOTIDE SEQUENCE [LARGE SCALE GENOMIC DNA]</scope>
    <source>
        <tissue evidence="2">Roots</tissue>
    </source>
</reference>
<feature type="compositionally biased region" description="Basic and acidic residues" evidence="1">
    <location>
        <begin position="35"/>
        <end position="56"/>
    </location>
</feature>
<evidence type="ECO:0000313" key="2">
    <source>
        <dbReference type="EMBL" id="KAK4759689.1"/>
    </source>
</evidence>
<comment type="caution">
    <text evidence="2">The sequence shown here is derived from an EMBL/GenBank/DDBJ whole genome shotgun (WGS) entry which is preliminary data.</text>
</comment>
<dbReference type="Proteomes" id="UP001345219">
    <property type="component" value="Chromosome 17"/>
</dbReference>
<accession>A0AAN7K713</accession>
<keyword evidence="3" id="KW-1185">Reference proteome</keyword>
<dbReference type="EMBL" id="JAXIOK010000011">
    <property type="protein sequence ID" value="KAK4759689.1"/>
    <property type="molecule type" value="Genomic_DNA"/>
</dbReference>
<gene>
    <name evidence="2" type="ORF">SAY87_022820</name>
</gene>
<proteinExistence type="predicted"/>
<dbReference type="AlphaFoldDB" id="A0AAN7K713"/>
<evidence type="ECO:0000313" key="3">
    <source>
        <dbReference type="Proteomes" id="UP001345219"/>
    </source>
</evidence>
<organism evidence="2 3">
    <name type="scientific">Trapa incisa</name>
    <dbReference type="NCBI Taxonomy" id="236973"/>
    <lineage>
        <taxon>Eukaryota</taxon>
        <taxon>Viridiplantae</taxon>
        <taxon>Streptophyta</taxon>
        <taxon>Embryophyta</taxon>
        <taxon>Tracheophyta</taxon>
        <taxon>Spermatophyta</taxon>
        <taxon>Magnoliopsida</taxon>
        <taxon>eudicotyledons</taxon>
        <taxon>Gunneridae</taxon>
        <taxon>Pentapetalae</taxon>
        <taxon>rosids</taxon>
        <taxon>malvids</taxon>
        <taxon>Myrtales</taxon>
        <taxon>Lythraceae</taxon>
        <taxon>Trapa</taxon>
    </lineage>
</organism>
<feature type="region of interest" description="Disordered" evidence="1">
    <location>
        <begin position="1"/>
        <end position="56"/>
    </location>
</feature>
<protein>
    <submittedName>
        <fullName evidence="2">Uncharacterized protein</fullName>
    </submittedName>
</protein>
<name>A0AAN7K713_9MYRT</name>
<evidence type="ECO:0000256" key="1">
    <source>
        <dbReference type="SAM" id="MobiDB-lite"/>
    </source>
</evidence>
<sequence length="56" mass="6034">MGKPSAMICNARNGVNGDRGGTMRLGSGEHAQSLHVEKAENEKLIDGTDSLHREKE</sequence>